<dbReference type="RefSeq" id="XP_038062792.1">
    <property type="nucleotide sequence ID" value="XM_038206864.1"/>
</dbReference>
<dbReference type="PROSITE" id="PS50132">
    <property type="entry name" value="RGS"/>
    <property type="match status" value="1"/>
</dbReference>
<dbReference type="PANTHER" id="PTHR45872">
    <property type="entry name" value="RHO GUANINE NUCLEOTIDE EXCHANGE FACTOR 2, ISOFORM D"/>
    <property type="match status" value="1"/>
</dbReference>
<feature type="compositionally biased region" description="Low complexity" evidence="12">
    <location>
        <begin position="907"/>
        <end position="923"/>
    </location>
</feature>
<evidence type="ECO:0000256" key="4">
    <source>
        <dbReference type="ARBA" id="ARBA00022490"/>
    </source>
</evidence>
<dbReference type="SUPFAM" id="SSF50156">
    <property type="entry name" value="PDZ domain-like"/>
    <property type="match status" value="1"/>
</dbReference>
<evidence type="ECO:0000259" key="15">
    <source>
        <dbReference type="PROSITE" id="PS50081"/>
    </source>
</evidence>
<feature type="compositionally biased region" description="Low complexity" evidence="12">
    <location>
        <begin position="1545"/>
        <end position="1555"/>
    </location>
</feature>
<dbReference type="PROSITE" id="PS50106">
    <property type="entry name" value="PDZ"/>
    <property type="match status" value="1"/>
</dbReference>
<dbReference type="InterPro" id="IPR016137">
    <property type="entry name" value="RGS"/>
</dbReference>
<feature type="region of interest" description="Disordered" evidence="12">
    <location>
        <begin position="191"/>
        <end position="367"/>
    </location>
</feature>
<dbReference type="Gene3D" id="3.30.60.20">
    <property type="match status" value="1"/>
</dbReference>
<dbReference type="SMART" id="SM00109">
    <property type="entry name" value="C1"/>
    <property type="match status" value="1"/>
</dbReference>
<dbReference type="CDD" id="cd20832">
    <property type="entry name" value="C1_ARHGEF-like"/>
    <property type="match status" value="1"/>
</dbReference>
<organism evidence="18 19">
    <name type="scientific">Patiria miniata</name>
    <name type="common">Bat star</name>
    <name type="synonym">Asterina miniata</name>
    <dbReference type="NCBI Taxonomy" id="46514"/>
    <lineage>
        <taxon>Eukaryota</taxon>
        <taxon>Metazoa</taxon>
        <taxon>Echinodermata</taxon>
        <taxon>Eleutherozoa</taxon>
        <taxon>Asterozoa</taxon>
        <taxon>Asteroidea</taxon>
        <taxon>Valvatacea</taxon>
        <taxon>Valvatida</taxon>
        <taxon>Asterinidae</taxon>
        <taxon>Patiria</taxon>
    </lineage>
</organism>
<evidence type="ECO:0000259" key="13">
    <source>
        <dbReference type="PROSITE" id="PS50003"/>
    </source>
</evidence>
<dbReference type="InterPro" id="IPR035899">
    <property type="entry name" value="DBL_dom_sf"/>
</dbReference>
<comment type="subcellular location">
    <subcellularLocation>
        <location evidence="2">Cytoplasm</location>
    </subcellularLocation>
    <subcellularLocation>
        <location evidence="1">Membrane</location>
    </subcellularLocation>
</comment>
<dbReference type="Pfam" id="PF00130">
    <property type="entry name" value="C1_1"/>
    <property type="match status" value="1"/>
</dbReference>
<dbReference type="InterPro" id="IPR036034">
    <property type="entry name" value="PDZ_sf"/>
</dbReference>
<evidence type="ECO:0000256" key="3">
    <source>
        <dbReference type="ARBA" id="ARBA00022468"/>
    </source>
</evidence>
<dbReference type="GO" id="GO:0016020">
    <property type="term" value="C:membrane"/>
    <property type="evidence" value="ECO:0007669"/>
    <property type="project" value="UniProtKB-SubCell"/>
</dbReference>
<feature type="compositionally biased region" description="Acidic residues" evidence="12">
    <location>
        <begin position="1556"/>
        <end position="1570"/>
    </location>
</feature>
<feature type="compositionally biased region" description="Polar residues" evidence="12">
    <location>
        <begin position="1841"/>
        <end position="1854"/>
    </location>
</feature>
<feature type="region of interest" description="Disordered" evidence="12">
    <location>
        <begin position="808"/>
        <end position="950"/>
    </location>
</feature>
<feature type="domain" description="PDZ" evidence="16">
    <location>
        <begin position="16"/>
        <end position="81"/>
    </location>
</feature>
<dbReference type="GO" id="GO:0005096">
    <property type="term" value="F:GTPase activator activity"/>
    <property type="evidence" value="ECO:0007669"/>
    <property type="project" value="UniProtKB-KW"/>
</dbReference>
<feature type="region of interest" description="Disordered" evidence="12">
    <location>
        <begin position="1496"/>
        <end position="1584"/>
    </location>
</feature>
<feature type="domain" description="DH" evidence="14">
    <location>
        <begin position="969"/>
        <end position="1158"/>
    </location>
</feature>
<evidence type="ECO:0000313" key="19">
    <source>
        <dbReference type="Proteomes" id="UP000887568"/>
    </source>
</evidence>
<dbReference type="Gene3D" id="1.10.167.10">
    <property type="entry name" value="Regulator of G-protein Signalling 4, domain 2"/>
    <property type="match status" value="1"/>
</dbReference>
<evidence type="ECO:0000256" key="11">
    <source>
        <dbReference type="SAM" id="Coils"/>
    </source>
</evidence>
<feature type="compositionally biased region" description="Basic and acidic residues" evidence="12">
    <location>
        <begin position="1347"/>
        <end position="1362"/>
    </location>
</feature>
<keyword evidence="19" id="KW-1185">Reference proteome</keyword>
<sequence>METFQDQYGPQLIQRCVIVQKDERGYGLTVSGDNPVFIQSVKDDGAAFRAGVQKGDRIIKVNGTLVTSCNHLEVVKLIRSASYAALTLLGLPPGMKNQSPLSPPHQGNATAKPNQRREVTRPVAVTPEKDAELKNERMQTLKEMLEQEKELYQRMKSVYDVNPTEKLFRELSGITTRIKVMESQLTRAASMQAKVQTTDPREVQSSADQEVENKNRNAQQNNHKEKRKSETRSWLPHGIIHARQRSSPETLGVMSEIQPGTNLKRNNSDAQSKETAARKKHVRGMGAAESEIRRKRSDNIEQLGRSQSLPAEPGGADSDMADSSPNSTPPAKRRTDTDSSLENQEGGSVVSMTTKPHRDGTVVPPSQPFKIATVGTVEPLTSEVLTNMQAPQVQIMSMEDDDFQSDNETHKRDSACSVSQPKFETLQESMSDHPHGNIQSFEDHGPFIKLEQLEKKPAHMSIFLHYLISNSDPSSLFFYLVTDNYRTGSLKEMKKWVYEIFSTFLAPLAPLRIQVNDGIVQSIETTMSTQLQNEEAMKSIFLAARQSATAEIRELLADFRAKRALGLGSIFGDQQLHNEDMDRTQELKIVEQTLMPHLDRLTTLEAEREDKNVAMAFAITTFMKQVGVRVTSNSPLERCPSFTARDKRTKWGGKNKKQHIKGHQFVEMHYQSTVFCNHCNGLLWGIGFQGYQCQNCEFNVHKTGLCLDQLEDPCQGKEGKKSKNWRRMIPGGQRRTSDRMSQYLPPVFFAGDRKDDSEKTATSPSAAISPLPIPPIRPGLGEDEEITQLKKEVNVDSLVKQFEVKTDDPLVGSHSSQTDSGISESYDRLQDVTEGETTATKRSFLNRSASLKTKGEEKRERRPPGDRRSRSVLVSSSNDRTSSQSTDDVDMDGHSVVTALTNTAHDSSSSSLSTRSQDSQSASNDSLSCRPNEEDQAEDSDMEAEAEPSNWQDFVDKDIVKRLKPKEVKRQEVINELFHTERSHVRNLKVLDRVFYRPMLREQVLSKELIHAIFPNLNEMLELHGPLNEYMKKERKTSHVIQQVGHVLLKTFDGEAGETAKRICATFCQNQKAALEMLKHRQKKDSRLAQFLTDAEANSLCRRLPLQAIISTGMQRLTKYPLLIENLLKYTPAKSKEYEVLGKCSQCTKKLLAHVNQAVKECENHQRLVDINRHLDKGPFERSNHPIAAEYKSLDLTSRKLLHDGALTWKLSKTKTLDIYALLFSDILVVLQKQDDRYVMKCHSTTVPTQLEEKKNTHSPIIKINSVLCREVATNKRAFFLVSTSNAGPQIYELTTISTSERQAWMDMILRTQEMIRKNGKTGEPGAASSTVSNSYFKIIEEDSEDIAGKPDSGEGAAKHMEAGPSSIEINHPPQVSQPEVVIQGSMVTDEPRQESPLEASSTMAKLLQEDMSSDARATDKAYMISALSTHLSVLQKANYEKRDSKREELIDKATTQIQTLSKSLQGDFTRIESELQQKTQELTRAQQALLEQSQNQLEEQRQLEQRQQEQRQSGPESFYIRSPNALRTETSDEIAARKKANRISSSADSGGSTTDSEESGAVESSEPEEAYTPKERPSSLVMESEEGDQLMNVGAQYQRAEPQEAVAIVNEGLVNLQRAQVRKVTDVDSAEVDHIMERLHIKRASVNGIKDRTGPGENLRSVTDSEDMEEMTESAQELSIGNVALAEENWGTPPKELEALENQAVEVGMATRLDDLLNEDSDSDQETVVASGSFKTEQLEHDADLINTSPEITQSQDAFSSSESDPNAISTPSAEKSRNENGGTDSTSNQIPSTNQDCVIDSSQSETNFANLSQTSKAQSPKLPNEADTTTLPSLGEPSGVNSQPTSLIATTDSETEKTRQEEGHVSLQGDDAKNSGAEVGEQDVATAETNQVVDVSEAGGENEKHSDEDVEEISQEGGEKDEHVSGDGESGESDNDDEDDGNDSDEEDNGEDDDRGNEGESRGVGEIPEVDGGDYDDDDDDSGDYETIK</sequence>
<protein>
    <submittedName>
        <fullName evidence="18">Uncharacterized protein</fullName>
    </submittedName>
</protein>
<keyword evidence="8" id="KW-0862">Zinc</keyword>
<dbReference type="SUPFAM" id="SSF50729">
    <property type="entry name" value="PH domain-like"/>
    <property type="match status" value="1"/>
</dbReference>
<dbReference type="InterPro" id="IPR041020">
    <property type="entry name" value="PH_16"/>
</dbReference>
<dbReference type="SMART" id="SM00325">
    <property type="entry name" value="RhoGEF"/>
    <property type="match status" value="1"/>
</dbReference>
<evidence type="ECO:0000256" key="7">
    <source>
        <dbReference type="ARBA" id="ARBA00022723"/>
    </source>
</evidence>
<dbReference type="Gene3D" id="1.20.900.10">
    <property type="entry name" value="Dbl homology (DH) domain"/>
    <property type="match status" value="1"/>
</dbReference>
<dbReference type="InterPro" id="IPR036305">
    <property type="entry name" value="RGS_sf"/>
</dbReference>
<dbReference type="InterPro" id="IPR011993">
    <property type="entry name" value="PH-like_dom_sf"/>
</dbReference>
<dbReference type="CDD" id="cd00160">
    <property type="entry name" value="RhoGEF"/>
    <property type="match status" value="1"/>
</dbReference>
<keyword evidence="10" id="KW-0472">Membrane</keyword>
<dbReference type="GO" id="GO:0046872">
    <property type="term" value="F:metal ion binding"/>
    <property type="evidence" value="ECO:0007669"/>
    <property type="project" value="UniProtKB-KW"/>
</dbReference>
<feature type="compositionally biased region" description="Low complexity" evidence="12">
    <location>
        <begin position="761"/>
        <end position="770"/>
    </location>
</feature>
<keyword evidence="4" id="KW-0963">Cytoplasm</keyword>
<feature type="compositionally biased region" description="Basic and acidic residues" evidence="12">
    <location>
        <begin position="1919"/>
        <end position="1928"/>
    </location>
</feature>
<feature type="compositionally biased region" description="Polar residues" evidence="12">
    <location>
        <begin position="191"/>
        <end position="208"/>
    </location>
</feature>
<dbReference type="PROSITE" id="PS50010">
    <property type="entry name" value="DH_2"/>
    <property type="match status" value="1"/>
</dbReference>
<dbReference type="InterPro" id="IPR046349">
    <property type="entry name" value="C1-like_sf"/>
</dbReference>
<dbReference type="CDD" id="cd23069">
    <property type="entry name" value="PDZ_ARHGEF11-12-like"/>
    <property type="match status" value="1"/>
</dbReference>
<dbReference type="Pfam" id="PF00621">
    <property type="entry name" value="RhoGEF"/>
    <property type="match status" value="1"/>
</dbReference>
<dbReference type="SUPFAM" id="SSF57889">
    <property type="entry name" value="Cysteine-rich domain"/>
    <property type="match status" value="1"/>
</dbReference>
<feature type="compositionally biased region" description="Basic and acidic residues" evidence="12">
    <location>
        <begin position="853"/>
        <end position="869"/>
    </location>
</feature>
<dbReference type="Gene3D" id="2.30.42.10">
    <property type="match status" value="1"/>
</dbReference>
<dbReference type="Gene3D" id="2.30.29.30">
    <property type="entry name" value="Pleckstrin-homology domain (PH domain)/Phosphotyrosine-binding domain (PTB)"/>
    <property type="match status" value="1"/>
</dbReference>
<feature type="compositionally biased region" description="Basic and acidic residues" evidence="12">
    <location>
        <begin position="1499"/>
        <end position="1510"/>
    </location>
</feature>
<dbReference type="SUPFAM" id="SSF48065">
    <property type="entry name" value="DBL homology domain (DH-domain)"/>
    <property type="match status" value="1"/>
</dbReference>
<evidence type="ECO:0000256" key="9">
    <source>
        <dbReference type="ARBA" id="ARBA00023054"/>
    </source>
</evidence>
<feature type="region of interest" description="Disordered" evidence="12">
    <location>
        <begin position="1748"/>
        <end position="1991"/>
    </location>
</feature>
<dbReference type="PROSITE" id="PS50003">
    <property type="entry name" value="PH_DOMAIN"/>
    <property type="match status" value="1"/>
</dbReference>
<dbReference type="Proteomes" id="UP000887568">
    <property type="component" value="Unplaced"/>
</dbReference>
<feature type="region of interest" description="Disordered" evidence="12">
    <location>
        <begin position="96"/>
        <end position="123"/>
    </location>
</feature>
<evidence type="ECO:0000256" key="6">
    <source>
        <dbReference type="ARBA" id="ARBA00022658"/>
    </source>
</evidence>
<feature type="compositionally biased region" description="Low complexity" evidence="12">
    <location>
        <begin position="871"/>
        <end position="886"/>
    </location>
</feature>
<feature type="domain" description="Phorbol-ester/DAG-type" evidence="15">
    <location>
        <begin position="662"/>
        <end position="714"/>
    </location>
</feature>
<dbReference type="PANTHER" id="PTHR45872:SF2">
    <property type="entry name" value="RHO GUANINE NUCLEOTIDE EXCHANGE FACTOR 2, ISOFORM D"/>
    <property type="match status" value="1"/>
</dbReference>
<dbReference type="InterPro" id="IPR001478">
    <property type="entry name" value="PDZ"/>
</dbReference>
<feature type="compositionally biased region" description="Acidic residues" evidence="12">
    <location>
        <begin position="1970"/>
        <end position="1991"/>
    </location>
</feature>
<dbReference type="SUPFAM" id="SSF48097">
    <property type="entry name" value="Regulator of G-protein signaling, RGS"/>
    <property type="match status" value="1"/>
</dbReference>
<feature type="compositionally biased region" description="Acidic residues" evidence="12">
    <location>
        <begin position="1931"/>
        <end position="1957"/>
    </location>
</feature>
<evidence type="ECO:0000313" key="18">
    <source>
        <dbReference type="EnsemblMetazoa" id="XP_038062792.1"/>
    </source>
</evidence>
<feature type="compositionally biased region" description="Polar residues" evidence="12">
    <location>
        <begin position="258"/>
        <end position="270"/>
    </location>
</feature>
<dbReference type="InterPro" id="IPR044926">
    <property type="entry name" value="RGS_subdomain_2"/>
</dbReference>
<dbReference type="GeneID" id="119733277"/>
<dbReference type="Pfam" id="PF00595">
    <property type="entry name" value="PDZ"/>
    <property type="match status" value="1"/>
</dbReference>
<feature type="domain" description="PH" evidence="13">
    <location>
        <begin position="1200"/>
        <end position="1314"/>
    </location>
</feature>
<feature type="region of interest" description="Disordered" evidence="12">
    <location>
        <begin position="1343"/>
        <end position="1374"/>
    </location>
</feature>
<dbReference type="GO" id="GO:0001664">
    <property type="term" value="F:G protein-coupled receptor binding"/>
    <property type="evidence" value="ECO:0007669"/>
    <property type="project" value="TreeGrafter"/>
</dbReference>
<keyword evidence="9 11" id="KW-0175">Coiled coil</keyword>
<name>A0A914AGF0_PATMI</name>
<feature type="compositionally biased region" description="Polar residues" evidence="12">
    <location>
        <begin position="96"/>
        <end position="113"/>
    </location>
</feature>
<keyword evidence="7" id="KW-0479">Metal-binding</keyword>
<dbReference type="GO" id="GO:0005737">
    <property type="term" value="C:cytoplasm"/>
    <property type="evidence" value="ECO:0007669"/>
    <property type="project" value="UniProtKB-SubCell"/>
</dbReference>
<keyword evidence="3" id="KW-0343">GTPase activation</keyword>
<dbReference type="Pfam" id="PF09128">
    <property type="entry name" value="RGS-like"/>
    <property type="match status" value="1"/>
</dbReference>
<feature type="domain" description="RGS" evidence="17">
    <location>
        <begin position="449"/>
        <end position="541"/>
    </location>
</feature>
<feature type="compositionally biased region" description="Polar residues" evidence="12">
    <location>
        <begin position="813"/>
        <end position="823"/>
    </location>
</feature>
<dbReference type="OMA" id="CIDACED"/>
<evidence type="ECO:0000256" key="12">
    <source>
        <dbReference type="SAM" id="MobiDB-lite"/>
    </source>
</evidence>
<evidence type="ECO:0000256" key="5">
    <source>
        <dbReference type="ARBA" id="ARBA00022553"/>
    </source>
</evidence>
<evidence type="ECO:0000259" key="14">
    <source>
        <dbReference type="PROSITE" id="PS50010"/>
    </source>
</evidence>
<evidence type="ECO:0000259" key="17">
    <source>
        <dbReference type="PROSITE" id="PS50132"/>
    </source>
</evidence>
<feature type="compositionally biased region" description="Polar residues" evidence="12">
    <location>
        <begin position="835"/>
        <end position="851"/>
    </location>
</feature>
<keyword evidence="6" id="KW-0344">Guanine-nucleotide releasing factor</keyword>
<feature type="compositionally biased region" description="Polar residues" evidence="12">
    <location>
        <begin position="1748"/>
        <end position="1820"/>
    </location>
</feature>
<dbReference type="GO" id="GO:0005085">
    <property type="term" value="F:guanyl-nucleotide exchange factor activity"/>
    <property type="evidence" value="ECO:0007669"/>
    <property type="project" value="UniProtKB-KW"/>
</dbReference>
<accession>A0A914AGF0</accession>
<evidence type="ECO:0000256" key="8">
    <source>
        <dbReference type="ARBA" id="ARBA00022833"/>
    </source>
</evidence>
<feature type="coiled-coil region" evidence="11">
    <location>
        <begin position="128"/>
        <end position="158"/>
    </location>
</feature>
<dbReference type="SMART" id="SM00233">
    <property type="entry name" value="PH"/>
    <property type="match status" value="1"/>
</dbReference>
<dbReference type="EnsemblMetazoa" id="XM_038206864.1">
    <property type="protein sequence ID" value="XP_038062792.1"/>
    <property type="gene ID" value="LOC119733277"/>
</dbReference>
<evidence type="ECO:0000256" key="10">
    <source>
        <dbReference type="ARBA" id="ARBA00023136"/>
    </source>
</evidence>
<dbReference type="OrthoDB" id="2272012at2759"/>
<evidence type="ECO:0000256" key="1">
    <source>
        <dbReference type="ARBA" id="ARBA00004370"/>
    </source>
</evidence>
<dbReference type="InterPro" id="IPR001849">
    <property type="entry name" value="PH_domain"/>
</dbReference>
<reference evidence="18" key="1">
    <citation type="submission" date="2022-11" db="UniProtKB">
        <authorList>
            <consortium name="EnsemblMetazoa"/>
        </authorList>
    </citation>
    <scope>IDENTIFICATION</scope>
</reference>
<evidence type="ECO:0000256" key="2">
    <source>
        <dbReference type="ARBA" id="ARBA00004496"/>
    </source>
</evidence>
<dbReference type="Pfam" id="PF17838">
    <property type="entry name" value="PH_16"/>
    <property type="match status" value="1"/>
</dbReference>
<dbReference type="InterPro" id="IPR002219">
    <property type="entry name" value="PKC_DAG/PE"/>
</dbReference>
<dbReference type="FunFam" id="2.30.42.10:FF:000033">
    <property type="entry name" value="Rho guanine nucleotide exchange factor (GEF) 11"/>
    <property type="match status" value="1"/>
</dbReference>
<feature type="compositionally biased region" description="Acidic residues" evidence="12">
    <location>
        <begin position="934"/>
        <end position="946"/>
    </location>
</feature>
<feature type="compositionally biased region" description="Polar residues" evidence="12">
    <location>
        <begin position="338"/>
        <end position="354"/>
    </location>
</feature>
<dbReference type="InterPro" id="IPR015212">
    <property type="entry name" value="RGS-like_dom"/>
</dbReference>
<dbReference type="PROSITE" id="PS50081">
    <property type="entry name" value="ZF_DAG_PE_2"/>
    <property type="match status" value="1"/>
</dbReference>
<dbReference type="GO" id="GO:0007186">
    <property type="term" value="P:G protein-coupled receptor signaling pathway"/>
    <property type="evidence" value="ECO:0007669"/>
    <property type="project" value="TreeGrafter"/>
</dbReference>
<dbReference type="SMART" id="SM00228">
    <property type="entry name" value="PDZ"/>
    <property type="match status" value="1"/>
</dbReference>
<proteinExistence type="predicted"/>
<dbReference type="InterPro" id="IPR000219">
    <property type="entry name" value="DH_dom"/>
</dbReference>
<evidence type="ECO:0000259" key="16">
    <source>
        <dbReference type="PROSITE" id="PS50106"/>
    </source>
</evidence>
<feature type="compositionally biased region" description="Basic and acidic residues" evidence="12">
    <location>
        <begin position="1856"/>
        <end position="1866"/>
    </location>
</feature>
<feature type="region of interest" description="Disordered" evidence="12">
    <location>
        <begin position="717"/>
        <end position="781"/>
    </location>
</feature>
<keyword evidence="5" id="KW-0597">Phosphoprotein</keyword>